<protein>
    <submittedName>
        <fullName evidence="4">Aldo/keto reductase</fullName>
    </submittedName>
</protein>
<reference evidence="5" key="1">
    <citation type="journal article" date="2019" name="Int. J. Syst. Evol. Microbiol.">
        <title>The Global Catalogue of Microorganisms (GCM) 10K type strain sequencing project: providing services to taxonomists for standard genome sequencing and annotation.</title>
        <authorList>
            <consortium name="The Broad Institute Genomics Platform"/>
            <consortium name="The Broad Institute Genome Sequencing Center for Infectious Disease"/>
            <person name="Wu L."/>
            <person name="Ma J."/>
        </authorList>
    </citation>
    <scope>NUCLEOTIDE SEQUENCE [LARGE SCALE GENOMIC DNA]</scope>
    <source>
        <strain evidence="5">CCM 7043</strain>
    </source>
</reference>
<dbReference type="PANTHER" id="PTHR43364:SF4">
    <property type="entry name" value="NAD(P)-LINKED OXIDOREDUCTASE SUPERFAMILY PROTEIN"/>
    <property type="match status" value="1"/>
</dbReference>
<evidence type="ECO:0000313" key="4">
    <source>
        <dbReference type="EMBL" id="MFD1522685.1"/>
    </source>
</evidence>
<feature type="domain" description="NADP-dependent oxidoreductase" evidence="3">
    <location>
        <begin position="16"/>
        <end position="316"/>
    </location>
</feature>
<comment type="caution">
    <text evidence="4">The sequence shown here is derived from an EMBL/GenBank/DDBJ whole genome shotgun (WGS) entry which is preliminary data.</text>
</comment>
<organism evidence="4 5">
    <name type="scientific">Pseudonocardia yunnanensis</name>
    <dbReference type="NCBI Taxonomy" id="58107"/>
    <lineage>
        <taxon>Bacteria</taxon>
        <taxon>Bacillati</taxon>
        <taxon>Actinomycetota</taxon>
        <taxon>Actinomycetes</taxon>
        <taxon>Pseudonocardiales</taxon>
        <taxon>Pseudonocardiaceae</taxon>
        <taxon>Pseudonocardia</taxon>
    </lineage>
</organism>
<keyword evidence="5" id="KW-1185">Reference proteome</keyword>
<feature type="compositionally biased region" description="Basic and acidic residues" evidence="2">
    <location>
        <begin position="227"/>
        <end position="248"/>
    </location>
</feature>
<dbReference type="Proteomes" id="UP001597114">
    <property type="component" value="Unassembled WGS sequence"/>
</dbReference>
<evidence type="ECO:0000256" key="1">
    <source>
        <dbReference type="ARBA" id="ARBA00023002"/>
    </source>
</evidence>
<dbReference type="PRINTS" id="PR00069">
    <property type="entry name" value="ALDKETRDTASE"/>
</dbReference>
<feature type="region of interest" description="Disordered" evidence="2">
    <location>
        <begin position="318"/>
        <end position="350"/>
    </location>
</feature>
<proteinExistence type="predicted"/>
<dbReference type="SUPFAM" id="SSF51430">
    <property type="entry name" value="NAD(P)-linked oxidoreductase"/>
    <property type="match status" value="1"/>
</dbReference>
<dbReference type="Gene3D" id="3.20.20.100">
    <property type="entry name" value="NADP-dependent oxidoreductase domain"/>
    <property type="match status" value="1"/>
</dbReference>
<dbReference type="InterPro" id="IPR036812">
    <property type="entry name" value="NAD(P)_OxRdtase_dom_sf"/>
</dbReference>
<gene>
    <name evidence="4" type="ORF">ACFSJD_34690</name>
</gene>
<evidence type="ECO:0000256" key="2">
    <source>
        <dbReference type="SAM" id="MobiDB-lite"/>
    </source>
</evidence>
<dbReference type="Pfam" id="PF00248">
    <property type="entry name" value="Aldo_ket_red"/>
    <property type="match status" value="1"/>
</dbReference>
<feature type="region of interest" description="Disordered" evidence="2">
    <location>
        <begin position="221"/>
        <end position="248"/>
    </location>
</feature>
<sequence length="350" mass="38435">MSDTARLGRTGVKVSRLTLGAMNFGAWANRDHEDAVRIIHAALGSGVNVVDTADVYSDGENEEIVGRALQGRRDDVVLATKFHGARGSDPNRRGNSRRWISRAVEESLTRLRTDHIDLYQVHRPDPDVDLDETIGALSDLVRQGKIRYFGTTTFEAHQLVQAQWVAQRGGHVRPVTEQPPYSILARAAERAVLPVAQEYGLGVLPWSPLAGGWLSGRYRPGAGDAPRSTRLDRQPHRHDPELAANQRKREAAEQLAKLADEAGLTVAHLAIAFVLEHPAVSSVIIGPRTQDHLDQLLGAADVRLSDDVLDRIDEIVPPGVTISPADEGYQPPSLTDPSTRRRPLPREAKR</sequence>
<keyword evidence="1" id="KW-0560">Oxidoreductase</keyword>
<dbReference type="RefSeq" id="WP_344728166.1">
    <property type="nucleotide sequence ID" value="NZ_BAAAUS010000049.1"/>
</dbReference>
<accession>A0ABW4F7F6</accession>
<dbReference type="InterPro" id="IPR023210">
    <property type="entry name" value="NADP_OxRdtase_dom"/>
</dbReference>
<dbReference type="PANTHER" id="PTHR43364">
    <property type="entry name" value="NADH-SPECIFIC METHYLGLYOXAL REDUCTASE-RELATED"/>
    <property type="match status" value="1"/>
</dbReference>
<evidence type="ECO:0000313" key="5">
    <source>
        <dbReference type="Proteomes" id="UP001597114"/>
    </source>
</evidence>
<dbReference type="InterPro" id="IPR050523">
    <property type="entry name" value="AKR_Detox_Biosynth"/>
</dbReference>
<evidence type="ECO:0000259" key="3">
    <source>
        <dbReference type="Pfam" id="PF00248"/>
    </source>
</evidence>
<dbReference type="EMBL" id="JBHUCO010000047">
    <property type="protein sequence ID" value="MFD1522685.1"/>
    <property type="molecule type" value="Genomic_DNA"/>
</dbReference>
<dbReference type="InterPro" id="IPR020471">
    <property type="entry name" value="AKR"/>
</dbReference>
<name>A0ABW4F7F6_9PSEU</name>